<evidence type="ECO:0000313" key="2">
    <source>
        <dbReference type="Proteomes" id="UP000321899"/>
    </source>
</evidence>
<protein>
    <submittedName>
        <fullName evidence="1">Uncharacterized protein</fullName>
    </submittedName>
</protein>
<sequence length="69" mass="7938">MLAGNPGTKEKNHDLLMVDSGEDDVFQQVHVFFLMPWRRAFSIKGRWQGGGCQYGEFTFFHGSILLQNF</sequence>
<accession>A0A5Q4VF35</accession>
<dbReference type="AlphaFoldDB" id="A0A5Q4VF35"/>
<proteinExistence type="predicted"/>
<dbReference type="EMBL" id="VDMB01000001">
    <property type="protein sequence ID" value="TYT76309.1"/>
    <property type="molecule type" value="Genomic_DNA"/>
</dbReference>
<dbReference type="Proteomes" id="UP000321899">
    <property type="component" value="Unassembled WGS sequence"/>
</dbReference>
<name>A0A5Q4VF35_9BACT</name>
<reference evidence="1 2" key="1">
    <citation type="submission" date="2019-06" db="EMBL/GenBank/DDBJ databases">
        <title>Desulfobotulus mexicanus sp. nov., a novel sulfate-reducing bacterium isolated from the sediment of an alkaline crater lake in Mexico.</title>
        <authorList>
            <person name="Hirschler-Rea A."/>
        </authorList>
    </citation>
    <scope>NUCLEOTIDE SEQUENCE [LARGE SCALE GENOMIC DNA]</scope>
    <source>
        <strain evidence="1 2">PAR22N</strain>
    </source>
</reference>
<keyword evidence="2" id="KW-1185">Reference proteome</keyword>
<evidence type="ECO:0000313" key="1">
    <source>
        <dbReference type="EMBL" id="TYT76309.1"/>
    </source>
</evidence>
<comment type="caution">
    <text evidence="1">The sequence shown here is derived from an EMBL/GenBank/DDBJ whole genome shotgun (WGS) entry which is preliminary data.</text>
</comment>
<gene>
    <name evidence="1" type="ORF">FIM25_01795</name>
</gene>
<organism evidence="1 2">
    <name type="scientific">Desulfobotulus mexicanus</name>
    <dbReference type="NCBI Taxonomy" id="2586642"/>
    <lineage>
        <taxon>Bacteria</taxon>
        <taxon>Pseudomonadati</taxon>
        <taxon>Thermodesulfobacteriota</taxon>
        <taxon>Desulfobacteria</taxon>
        <taxon>Desulfobacterales</taxon>
        <taxon>Desulfobacteraceae</taxon>
        <taxon>Desulfobotulus</taxon>
    </lineage>
</organism>